<dbReference type="CDD" id="cd00093">
    <property type="entry name" value="HTH_XRE"/>
    <property type="match status" value="1"/>
</dbReference>
<dbReference type="GO" id="GO:0003700">
    <property type="term" value="F:DNA-binding transcription factor activity"/>
    <property type="evidence" value="ECO:0007669"/>
    <property type="project" value="TreeGrafter"/>
</dbReference>
<dbReference type="RefSeq" id="WP_126620533.1">
    <property type="nucleotide sequence ID" value="NZ_CP034564.1"/>
</dbReference>
<gene>
    <name evidence="3" type="ORF">EI427_25680</name>
</gene>
<dbReference type="PANTHER" id="PTHR46797">
    <property type="entry name" value="HTH-TYPE TRANSCRIPTIONAL REGULATOR"/>
    <property type="match status" value="1"/>
</dbReference>
<dbReference type="OrthoDB" id="680346at2"/>
<dbReference type="Pfam" id="PF01381">
    <property type="entry name" value="HTH_3"/>
    <property type="match status" value="1"/>
</dbReference>
<keyword evidence="1" id="KW-0238">DNA-binding</keyword>
<dbReference type="PROSITE" id="PS50943">
    <property type="entry name" value="HTH_CROC1"/>
    <property type="match status" value="1"/>
</dbReference>
<dbReference type="InterPro" id="IPR010982">
    <property type="entry name" value="Lambda_DNA-bd_dom_sf"/>
</dbReference>
<dbReference type="InterPro" id="IPR001387">
    <property type="entry name" value="Cro/C1-type_HTH"/>
</dbReference>
<name>A0A3Q9FST4_9BACT</name>
<dbReference type="PANTHER" id="PTHR46797:SF1">
    <property type="entry name" value="METHYLPHOSPHONATE SYNTHASE"/>
    <property type="match status" value="1"/>
</dbReference>
<sequence length="71" mass="8310">MVRSNTQILIKQIRLEKKMTQHQLADFCDLPRSYISKLEGGTTHPTLEMLFRVCKGLEIKPSSFVKRLEEF</sequence>
<dbReference type="Proteomes" id="UP000267268">
    <property type="component" value="Plasmid unnamed1"/>
</dbReference>
<dbReference type="SMART" id="SM00530">
    <property type="entry name" value="HTH_XRE"/>
    <property type="match status" value="1"/>
</dbReference>
<dbReference type="GO" id="GO:0005829">
    <property type="term" value="C:cytosol"/>
    <property type="evidence" value="ECO:0007669"/>
    <property type="project" value="TreeGrafter"/>
</dbReference>
<dbReference type="SUPFAM" id="SSF47413">
    <property type="entry name" value="lambda repressor-like DNA-binding domains"/>
    <property type="match status" value="1"/>
</dbReference>
<dbReference type="GO" id="GO:0003677">
    <property type="term" value="F:DNA binding"/>
    <property type="evidence" value="ECO:0007669"/>
    <property type="project" value="UniProtKB-KW"/>
</dbReference>
<dbReference type="AlphaFoldDB" id="A0A3Q9FST4"/>
<keyword evidence="4" id="KW-1185">Reference proteome</keyword>
<reference evidence="3 4" key="1">
    <citation type="submission" date="2018-12" db="EMBL/GenBank/DDBJ databases">
        <title>Flammeovirga pectinis sp. nov., isolated from the gut of the Korean scallop, Patinopecten yessoensis.</title>
        <authorList>
            <person name="Bae J.-W."/>
            <person name="Jeong Y.-S."/>
            <person name="Kang W."/>
        </authorList>
    </citation>
    <scope>NUCLEOTIDE SEQUENCE [LARGE SCALE GENOMIC DNA]</scope>
    <source>
        <strain evidence="3 4">L12M1</strain>
        <plasmid evidence="3 4">unnamed1</plasmid>
    </source>
</reference>
<feature type="domain" description="HTH cro/C1-type" evidence="2">
    <location>
        <begin position="10"/>
        <end position="64"/>
    </location>
</feature>
<evidence type="ECO:0000259" key="2">
    <source>
        <dbReference type="PROSITE" id="PS50943"/>
    </source>
</evidence>
<proteinExistence type="predicted"/>
<dbReference type="EMBL" id="CP034564">
    <property type="protein sequence ID" value="AZQ65629.1"/>
    <property type="molecule type" value="Genomic_DNA"/>
</dbReference>
<evidence type="ECO:0000313" key="3">
    <source>
        <dbReference type="EMBL" id="AZQ65629.1"/>
    </source>
</evidence>
<geneLocation type="plasmid" evidence="3">
    <name>unnamed1</name>
</geneLocation>
<evidence type="ECO:0000313" key="4">
    <source>
        <dbReference type="Proteomes" id="UP000267268"/>
    </source>
</evidence>
<accession>A0A3Q9FST4</accession>
<keyword evidence="3" id="KW-0614">Plasmid</keyword>
<evidence type="ECO:0000256" key="1">
    <source>
        <dbReference type="ARBA" id="ARBA00023125"/>
    </source>
</evidence>
<dbReference type="Gene3D" id="1.10.260.40">
    <property type="entry name" value="lambda repressor-like DNA-binding domains"/>
    <property type="match status" value="1"/>
</dbReference>
<organism evidence="3 4">
    <name type="scientific">Flammeovirga pectinis</name>
    <dbReference type="NCBI Taxonomy" id="2494373"/>
    <lineage>
        <taxon>Bacteria</taxon>
        <taxon>Pseudomonadati</taxon>
        <taxon>Bacteroidota</taxon>
        <taxon>Cytophagia</taxon>
        <taxon>Cytophagales</taxon>
        <taxon>Flammeovirgaceae</taxon>
        <taxon>Flammeovirga</taxon>
    </lineage>
</organism>
<protein>
    <submittedName>
        <fullName evidence="3">XRE family transcriptional regulator</fullName>
    </submittedName>
</protein>
<dbReference type="InterPro" id="IPR050807">
    <property type="entry name" value="TransReg_Diox_bact_type"/>
</dbReference>
<dbReference type="KEGG" id="fll:EI427_25680"/>